<dbReference type="SUPFAM" id="SSF51197">
    <property type="entry name" value="Clavaminate synthase-like"/>
    <property type="match status" value="1"/>
</dbReference>
<evidence type="ECO:0000313" key="11">
    <source>
        <dbReference type="EMBL" id="VAI52937.1"/>
    </source>
</evidence>
<dbReference type="Pfam" id="PF02373">
    <property type="entry name" value="JmjC"/>
    <property type="match status" value="1"/>
</dbReference>
<keyword evidence="4" id="KW-0805">Transcription regulation</keyword>
<dbReference type="GO" id="GO:0003712">
    <property type="term" value="F:transcription coregulator activity"/>
    <property type="evidence" value="ECO:0007669"/>
    <property type="project" value="TreeGrafter"/>
</dbReference>
<evidence type="ECO:0000256" key="2">
    <source>
        <dbReference type="ARBA" id="ARBA00006801"/>
    </source>
</evidence>
<dbReference type="GO" id="GO:0000118">
    <property type="term" value="C:histone deacetylase complex"/>
    <property type="evidence" value="ECO:0007669"/>
    <property type="project" value="TreeGrafter"/>
</dbReference>
<feature type="region of interest" description="Disordered" evidence="8">
    <location>
        <begin position="1"/>
        <end position="171"/>
    </location>
</feature>
<keyword evidence="6" id="KW-0539">Nucleus</keyword>
<dbReference type="FunFam" id="2.60.120.650:FF:000033">
    <property type="entry name" value="Transcription factor jumonji (JmjC) domain-containing protein"/>
    <property type="match status" value="1"/>
</dbReference>
<evidence type="ECO:0008006" key="13">
    <source>
        <dbReference type="Google" id="ProtNLM"/>
    </source>
</evidence>
<evidence type="ECO:0000259" key="9">
    <source>
        <dbReference type="PROSITE" id="PS50089"/>
    </source>
</evidence>
<dbReference type="InterPro" id="IPR045109">
    <property type="entry name" value="LSDs-like"/>
</dbReference>
<dbReference type="Pfam" id="PF10497">
    <property type="entry name" value="zf-4CXXC_R1"/>
    <property type="match status" value="1"/>
</dbReference>
<dbReference type="Proteomes" id="UP000324705">
    <property type="component" value="Chromosome 6B"/>
</dbReference>
<comment type="subcellular location">
    <subcellularLocation>
        <location evidence="1">Nucleus</location>
    </subcellularLocation>
</comment>
<reference evidence="11 12" key="1">
    <citation type="submission" date="2017-09" db="EMBL/GenBank/DDBJ databases">
        <authorList>
            <consortium name="International Durum Wheat Genome Sequencing Consortium (IDWGSC)"/>
            <person name="Milanesi L."/>
        </authorList>
    </citation>
    <scope>NUCLEOTIDE SEQUENCE [LARGE SCALE GENOMIC DNA]</scope>
    <source>
        <strain evidence="12">cv. Svevo</strain>
    </source>
</reference>
<dbReference type="GO" id="GO:0008270">
    <property type="term" value="F:zinc ion binding"/>
    <property type="evidence" value="ECO:0007669"/>
    <property type="project" value="UniProtKB-KW"/>
</dbReference>
<dbReference type="InterPro" id="IPR018866">
    <property type="entry name" value="Znf-4CXXC_R1"/>
</dbReference>
<keyword evidence="7" id="KW-0862">Zinc</keyword>
<dbReference type="InterPro" id="IPR001841">
    <property type="entry name" value="Znf_RING"/>
</dbReference>
<feature type="compositionally biased region" description="Basic residues" evidence="8">
    <location>
        <begin position="827"/>
        <end position="844"/>
    </location>
</feature>
<dbReference type="InterPro" id="IPR003347">
    <property type="entry name" value="JmjC_dom"/>
</dbReference>
<dbReference type="GO" id="GO:0031490">
    <property type="term" value="F:chromatin DNA binding"/>
    <property type="evidence" value="ECO:0007669"/>
    <property type="project" value="TreeGrafter"/>
</dbReference>
<feature type="domain" description="RING-type" evidence="9">
    <location>
        <begin position="181"/>
        <end position="231"/>
    </location>
</feature>
<name>A0A9R0YDM2_TRITD</name>
<evidence type="ECO:0000256" key="7">
    <source>
        <dbReference type="PROSITE-ProRule" id="PRU00175"/>
    </source>
</evidence>
<feature type="region of interest" description="Disordered" evidence="8">
    <location>
        <begin position="356"/>
        <end position="389"/>
    </location>
</feature>
<evidence type="ECO:0000256" key="1">
    <source>
        <dbReference type="ARBA" id="ARBA00004123"/>
    </source>
</evidence>
<evidence type="ECO:0000259" key="10">
    <source>
        <dbReference type="PROSITE" id="PS51184"/>
    </source>
</evidence>
<dbReference type="GO" id="GO:0032454">
    <property type="term" value="F:histone H3K9 demethylase activity"/>
    <property type="evidence" value="ECO:0007669"/>
    <property type="project" value="InterPro"/>
</dbReference>
<dbReference type="GO" id="GO:0006357">
    <property type="term" value="P:regulation of transcription by RNA polymerase II"/>
    <property type="evidence" value="ECO:0007669"/>
    <property type="project" value="TreeGrafter"/>
</dbReference>
<evidence type="ECO:0000256" key="8">
    <source>
        <dbReference type="SAM" id="MobiDB-lite"/>
    </source>
</evidence>
<keyword evidence="12" id="KW-1185">Reference proteome</keyword>
<organism evidence="11 12">
    <name type="scientific">Triticum turgidum subsp. durum</name>
    <name type="common">Durum wheat</name>
    <name type="synonym">Triticum durum</name>
    <dbReference type="NCBI Taxonomy" id="4567"/>
    <lineage>
        <taxon>Eukaryota</taxon>
        <taxon>Viridiplantae</taxon>
        <taxon>Streptophyta</taxon>
        <taxon>Embryophyta</taxon>
        <taxon>Tracheophyta</taxon>
        <taxon>Spermatophyta</taxon>
        <taxon>Magnoliopsida</taxon>
        <taxon>Liliopsida</taxon>
        <taxon>Poales</taxon>
        <taxon>Poaceae</taxon>
        <taxon>BOP clade</taxon>
        <taxon>Pooideae</taxon>
        <taxon>Triticodae</taxon>
        <taxon>Triticeae</taxon>
        <taxon>Triticinae</taxon>
        <taxon>Triticum</taxon>
    </lineage>
</organism>
<sequence length="1029" mass="114873">MPPKRGRGRPRREVPAAADEASGGGTDDDLGLPAIPSASTADEPTRGRGRGRGRGRRGRRGRGGRGRGRTPAVKAEEDDDSKEEELPPPSTAENGVDKGNEEMPQQDSAEEKDAQGGTENSRPARKRRRGDPVADLSSLEPRPARVRRKPNLIPVVDDPPKVKAKVKAQNTKRIDGTSTMCHQCQRKDKEGGVVRCLGCKEYRRRYCMVCIKRWYPHLTVDDFVNSCPFCRNNCNCKTCLRKNIIDKVDKWQVSEEDIVKFSHRNLHFLLPWLKDFHHEQIQEKSVEATIKGIDASEVKVTQAECEESERIYCNNCRTSIFDFHRSCDKCSYDLCLSCCRELRDGLSPGAAAANSMIPTQPGVEGLEDLQQSSHGNVASPKPSDGQNDVLMDSAIPVEDNAPGLRQWRANNNGSIPCPPNAFGGCGDSVLELKSLLKENIISDLLEKADFVVNNERMLEVGGSKCSCSTDSGEMTNGYKLACRENSSDNYIYCPNARDVQNGALDHFQEHWLKGEPVIVRNVLELTSGLSWEPMVMWRALRERKEKDEHERLSVTALECLSWSEVEINTHFFFDGYSRGAVGPEGLPVLLKLKDWPQHSSFEDRLPRHGAEFMSALPFREYTDHKSGPLNLAVQLPENVIKPDLGPKTYIAYGVAKELGIGDSVTKIHCDMSDAVNILTHTDEIKLKEQRVVAIEKKKKSLAIRDDSRNLQASQIGPDCDTSIALSELVKGPRPEGSGHGSFIKQPLSDAVLDGHKDVAADEAEGNLTVNGQVSIVGDADHMDISVTKEAAEATVNDREKVGCGFSSEDKSASPDNSEGSSEPNGRQTHRRRRGSSNASKRKKKPEGGALWDIFRREDVSKLHDYLIKHSEEFRHYKYEPVKKVIHPIHDQCFYLTNEHKRKLKEEYGVEPWTFEQKLGDAVFIPAGCPHQVRNLKSCIKVALDFVSPENLRECIKLTEEFRLLPNWHRVNEDKLEVKKIAFHAIKEAIYDISNGGKKRLVAATPSMVSTCFCYDIKSTKSGNVQIMLH</sequence>
<dbReference type="PANTHER" id="PTHR12549">
    <property type="entry name" value="JMJC DOMAIN-CONTAINING HISTONE DEMETHYLATION PROTEIN"/>
    <property type="match status" value="1"/>
</dbReference>
<evidence type="ECO:0000313" key="12">
    <source>
        <dbReference type="Proteomes" id="UP000324705"/>
    </source>
</evidence>
<dbReference type="EMBL" id="LT934122">
    <property type="protein sequence ID" value="VAI52937.1"/>
    <property type="molecule type" value="Genomic_DNA"/>
</dbReference>
<evidence type="ECO:0000256" key="6">
    <source>
        <dbReference type="ARBA" id="ARBA00023242"/>
    </source>
</evidence>
<feature type="region of interest" description="Disordered" evidence="8">
    <location>
        <begin position="790"/>
        <end position="846"/>
    </location>
</feature>
<gene>
    <name evidence="11" type="ORF">TRITD_6Bv1G006410</name>
</gene>
<dbReference type="PANTHER" id="PTHR12549:SF11">
    <property type="entry name" value="LYSINE-SPECIFIC DEMETHYLASE JMJ25"/>
    <property type="match status" value="1"/>
</dbReference>
<comment type="similarity">
    <text evidence="2">Belongs to the JARID1 histone demethylase family.</text>
</comment>
<accession>A0A9R0YDM2</accession>
<evidence type="ECO:0000256" key="5">
    <source>
        <dbReference type="ARBA" id="ARBA00023163"/>
    </source>
</evidence>
<feature type="compositionally biased region" description="Basic residues" evidence="8">
    <location>
        <begin position="1"/>
        <end position="10"/>
    </location>
</feature>
<feature type="compositionally biased region" description="Basic residues" evidence="8">
    <location>
        <begin position="47"/>
        <end position="68"/>
    </location>
</feature>
<evidence type="ECO:0000256" key="4">
    <source>
        <dbReference type="ARBA" id="ARBA00023015"/>
    </source>
</evidence>
<dbReference type="PROSITE" id="PS51184">
    <property type="entry name" value="JMJC"/>
    <property type="match status" value="1"/>
</dbReference>
<feature type="compositionally biased region" description="Basic and acidic residues" evidence="8">
    <location>
        <begin position="790"/>
        <end position="812"/>
    </location>
</feature>
<proteinExistence type="inferred from homology"/>
<dbReference type="SMART" id="SM00558">
    <property type="entry name" value="JmjC"/>
    <property type="match status" value="1"/>
</dbReference>
<keyword evidence="5" id="KW-0804">Transcription</keyword>
<dbReference type="AlphaFoldDB" id="A0A9R0YDM2"/>
<evidence type="ECO:0000256" key="3">
    <source>
        <dbReference type="ARBA" id="ARBA00022723"/>
    </source>
</evidence>
<feature type="compositionally biased region" description="Polar residues" evidence="8">
    <location>
        <begin position="813"/>
        <end position="826"/>
    </location>
</feature>
<keyword evidence="3" id="KW-0479">Metal-binding</keyword>
<dbReference type="Gene3D" id="2.60.120.650">
    <property type="entry name" value="Cupin"/>
    <property type="match status" value="2"/>
</dbReference>
<protein>
    <recommendedName>
        <fullName evidence="13">JmjC domain-containing protein</fullName>
    </recommendedName>
</protein>
<feature type="domain" description="JmjC" evidence="10">
    <location>
        <begin position="624"/>
        <end position="962"/>
    </location>
</feature>
<dbReference type="PROSITE" id="PS50089">
    <property type="entry name" value="ZF_RING_2"/>
    <property type="match status" value="1"/>
</dbReference>
<dbReference type="GO" id="GO:0000785">
    <property type="term" value="C:chromatin"/>
    <property type="evidence" value="ECO:0007669"/>
    <property type="project" value="TreeGrafter"/>
</dbReference>
<dbReference type="Gramene" id="TRITD6Bv1G006410.2">
    <property type="protein sequence ID" value="TRITD6Bv1G006410.2"/>
    <property type="gene ID" value="TRITD6Bv1G006410"/>
</dbReference>
<keyword evidence="7" id="KW-0863">Zinc-finger</keyword>